<comment type="subcellular location">
    <subcellularLocation>
        <location evidence="1 6">Nucleus</location>
    </subcellularLocation>
</comment>
<dbReference type="GO" id="GO:0000727">
    <property type="term" value="P:double-strand break repair via break-induced replication"/>
    <property type="evidence" value="ECO:0007669"/>
    <property type="project" value="TreeGrafter"/>
</dbReference>
<keyword evidence="5 6" id="KW-0539">Nucleus</keyword>
<dbReference type="FunFam" id="1.20.58.1030:FF:000005">
    <property type="entry name" value="DNA replication complex GINS protein SLD5"/>
    <property type="match status" value="1"/>
</dbReference>
<accession>A0A833VD34</accession>
<dbReference type="CDD" id="cd11711">
    <property type="entry name" value="GINS_A_Sld5"/>
    <property type="match status" value="1"/>
</dbReference>
<dbReference type="Pfam" id="PF05916">
    <property type="entry name" value="Sld5"/>
    <property type="match status" value="1"/>
</dbReference>
<feature type="domain" description="DNA replication complex GINS protein SLD5 C-terminal" evidence="8">
    <location>
        <begin position="164"/>
        <end position="218"/>
    </location>
</feature>
<dbReference type="InterPro" id="IPR038749">
    <property type="entry name" value="Sld5_GINS_A"/>
</dbReference>
<dbReference type="Proteomes" id="UP000623129">
    <property type="component" value="Unassembled WGS sequence"/>
</dbReference>
<dbReference type="SUPFAM" id="SSF160059">
    <property type="entry name" value="PriA/YqbF domain"/>
    <property type="match status" value="1"/>
</dbReference>
<feature type="domain" description="GINS subunit" evidence="7">
    <location>
        <begin position="58"/>
        <end position="136"/>
    </location>
</feature>
<evidence type="ECO:0000256" key="6">
    <source>
        <dbReference type="PIRNR" id="PIRNR007764"/>
    </source>
</evidence>
<dbReference type="InterPro" id="IPR031633">
    <property type="entry name" value="SLD5_C"/>
</dbReference>
<keyword evidence="10" id="KW-1185">Reference proteome</keyword>
<dbReference type="EMBL" id="SWLB01000009">
    <property type="protein sequence ID" value="KAF3334571.1"/>
    <property type="molecule type" value="Genomic_DNA"/>
</dbReference>
<dbReference type="InterPro" id="IPR021151">
    <property type="entry name" value="GINS_A"/>
</dbReference>
<dbReference type="PIRSF" id="PIRSF007764">
    <property type="entry name" value="Sld5"/>
    <property type="match status" value="1"/>
</dbReference>
<reference evidence="9" key="1">
    <citation type="submission" date="2020-01" db="EMBL/GenBank/DDBJ databases">
        <title>Genome sequence of Kobresia littledalei, the first chromosome-level genome in the family Cyperaceae.</title>
        <authorList>
            <person name="Qu G."/>
        </authorList>
    </citation>
    <scope>NUCLEOTIDE SEQUENCE</scope>
    <source>
        <strain evidence="9">C.B.Clarke</strain>
        <tissue evidence="9">Leaf</tissue>
    </source>
</reference>
<dbReference type="InterPro" id="IPR036224">
    <property type="entry name" value="GINS_bundle-like_dom_sf"/>
</dbReference>
<dbReference type="Gene3D" id="1.20.58.1030">
    <property type="match status" value="1"/>
</dbReference>
<protein>
    <recommendedName>
        <fullName evidence="3 6">DNA replication complex GINS protein SLD5</fullName>
    </recommendedName>
</protein>
<organism evidence="9 10">
    <name type="scientific">Carex littledalei</name>
    <dbReference type="NCBI Taxonomy" id="544730"/>
    <lineage>
        <taxon>Eukaryota</taxon>
        <taxon>Viridiplantae</taxon>
        <taxon>Streptophyta</taxon>
        <taxon>Embryophyta</taxon>
        <taxon>Tracheophyta</taxon>
        <taxon>Spermatophyta</taxon>
        <taxon>Magnoliopsida</taxon>
        <taxon>Liliopsida</taxon>
        <taxon>Poales</taxon>
        <taxon>Cyperaceae</taxon>
        <taxon>Cyperoideae</taxon>
        <taxon>Cariceae</taxon>
        <taxon>Carex</taxon>
        <taxon>Carex subgen. Euthyceras</taxon>
    </lineage>
</organism>
<evidence type="ECO:0000256" key="1">
    <source>
        <dbReference type="ARBA" id="ARBA00004123"/>
    </source>
</evidence>
<dbReference type="CDD" id="cd21692">
    <property type="entry name" value="GINS_B_Sld5"/>
    <property type="match status" value="1"/>
</dbReference>
<comment type="similarity">
    <text evidence="2 6">Belongs to the GINS4/SLD5 family.</text>
</comment>
<evidence type="ECO:0000256" key="3">
    <source>
        <dbReference type="ARBA" id="ARBA00014804"/>
    </source>
</evidence>
<dbReference type="OrthoDB" id="338231at2759"/>
<evidence type="ECO:0000259" key="7">
    <source>
        <dbReference type="Pfam" id="PF05916"/>
    </source>
</evidence>
<keyword evidence="4 6" id="KW-0235">DNA replication</keyword>
<evidence type="ECO:0000256" key="2">
    <source>
        <dbReference type="ARBA" id="ARBA00008187"/>
    </source>
</evidence>
<dbReference type="GO" id="GO:0006261">
    <property type="term" value="P:DNA-templated DNA replication"/>
    <property type="evidence" value="ECO:0007669"/>
    <property type="project" value="InterPro"/>
</dbReference>
<gene>
    <name evidence="9" type="ORF">FCM35_KLT21175</name>
</gene>
<evidence type="ECO:0000256" key="5">
    <source>
        <dbReference type="ARBA" id="ARBA00023242"/>
    </source>
</evidence>
<dbReference type="AlphaFoldDB" id="A0A833VD34"/>
<dbReference type="GO" id="GO:0000811">
    <property type="term" value="C:GINS complex"/>
    <property type="evidence" value="ECO:0007669"/>
    <property type="project" value="UniProtKB-UniRule"/>
</dbReference>
<dbReference type="SUPFAM" id="SSF158573">
    <property type="entry name" value="GINS helical bundle-like"/>
    <property type="match status" value="1"/>
</dbReference>
<dbReference type="PANTHER" id="PTHR21206:SF0">
    <property type="entry name" value="DNA REPLICATION COMPLEX GINS PROTEIN SLD5"/>
    <property type="match status" value="1"/>
</dbReference>
<comment type="function">
    <text evidence="6">The GINS complex plays an essential role in the initiation of DNA replication.</text>
</comment>
<evidence type="ECO:0000313" key="10">
    <source>
        <dbReference type="Proteomes" id="UP000623129"/>
    </source>
</evidence>
<name>A0A833VD34_9POAL</name>
<evidence type="ECO:0000259" key="8">
    <source>
        <dbReference type="Pfam" id="PF16922"/>
    </source>
</evidence>
<evidence type="ECO:0000256" key="4">
    <source>
        <dbReference type="ARBA" id="ARBA00022705"/>
    </source>
</evidence>
<evidence type="ECO:0000313" key="9">
    <source>
        <dbReference type="EMBL" id="KAF3334571.1"/>
    </source>
</evidence>
<sequence length="218" mass="25044">MESWEEEGSVSGSGLGAGTDVELVRQAWRNEKAAPEILPFEEALVRRLREQIQLQEERAEELKSEGMEDVVVSLHHMDSDRALFLLKSYLRLRLHKIEKHLFFYSSHTHLFARLSPEEQLFCNSCVDIMTQHLKQSVLNKLPQHYQSVTRQSTSSEDDDMVDSPQLDTFVFCKTKTDVGAFQLDDTGEEIVDLVVDDLYVLRYKSIRGLVESGQINLI</sequence>
<comment type="caution">
    <text evidence="9">The sequence shown here is derived from an EMBL/GenBank/DDBJ whole genome shotgun (WGS) entry which is preliminary data.</text>
</comment>
<dbReference type="Pfam" id="PF16922">
    <property type="entry name" value="SLD5_C"/>
    <property type="match status" value="1"/>
</dbReference>
<dbReference type="InterPro" id="IPR008591">
    <property type="entry name" value="GINS_Sld5"/>
</dbReference>
<proteinExistence type="inferred from homology"/>
<dbReference type="PANTHER" id="PTHR21206">
    <property type="entry name" value="SLD5 PROTEIN"/>
    <property type="match status" value="1"/>
</dbReference>